<dbReference type="EMBL" id="JASCIS010000018">
    <property type="protein sequence ID" value="MDI3420626.1"/>
    <property type="molecule type" value="Genomic_DNA"/>
</dbReference>
<feature type="compositionally biased region" description="Basic and acidic residues" evidence="1">
    <location>
        <begin position="34"/>
        <end position="47"/>
    </location>
</feature>
<evidence type="ECO:0000313" key="4">
    <source>
        <dbReference type="EMBL" id="MDI3420626.1"/>
    </source>
</evidence>
<sequence>MTARSVPADRTTRTTRTTARTADRTTRTTRTTRRTADRTTRGTERAAGRVTRRGARLLALVAAGALTLGAAAEAGSQSRGSGGNGRPAAGPPSQVSPFTGLPADPGRVLAVKFDNSRKARPHQGLDNADLVYVEKVEGGMSRLMGVYASRLPSSVGPVRSARESDVELLRQFGNPALAYSGVRSSLTKFLDRSPVHVRPHEKVPEAYFRKPDRPAPHNLFVEPEALLRTAPEASRAADIGFRFGPAPQGGVPTDSRTVRYTAASHTFSWSPSLRRWRVSFDGAPAMQTNGRQMAPRTVVIQHVAMEPSTYRDVNGAATPYIKTVGEGTATVLRDGRAYETRWSRPHADSGTTFTLPDGRPMPFAEGQVWVVYADR</sequence>
<evidence type="ECO:0000259" key="2">
    <source>
        <dbReference type="Pfam" id="PF11258"/>
    </source>
</evidence>
<dbReference type="RefSeq" id="WP_282536501.1">
    <property type="nucleotide sequence ID" value="NZ_JASCIS010000018.1"/>
</dbReference>
<dbReference type="InterPro" id="IPR021416">
    <property type="entry name" value="DUF3048_N"/>
</dbReference>
<dbReference type="SUPFAM" id="SSF159774">
    <property type="entry name" value="YerB-like"/>
    <property type="match status" value="1"/>
</dbReference>
<comment type="caution">
    <text evidence="4">The sequence shown here is derived from an EMBL/GenBank/DDBJ whole genome shotgun (WGS) entry which is preliminary data.</text>
</comment>
<keyword evidence="5" id="KW-1185">Reference proteome</keyword>
<evidence type="ECO:0000313" key="5">
    <source>
        <dbReference type="Proteomes" id="UP001237105"/>
    </source>
</evidence>
<dbReference type="Pfam" id="PF17479">
    <property type="entry name" value="DUF3048_C"/>
    <property type="match status" value="1"/>
</dbReference>
<dbReference type="Gene3D" id="3.50.90.10">
    <property type="entry name" value="YerB-like"/>
    <property type="match status" value="1"/>
</dbReference>
<protein>
    <submittedName>
        <fullName evidence="4">DUF3048 domain-containing protein</fullName>
    </submittedName>
</protein>
<reference evidence="4 5" key="1">
    <citation type="submission" date="2023-05" db="EMBL/GenBank/DDBJ databases">
        <title>Draft genome sequence of Streptomyces sp. B-S-A12 isolated from a cave soil in Thailand.</title>
        <authorList>
            <person name="Chamroensaksri N."/>
            <person name="Muangham S."/>
        </authorList>
    </citation>
    <scope>NUCLEOTIDE SEQUENCE [LARGE SCALE GENOMIC DNA]</scope>
    <source>
        <strain evidence="4 5">B-S-A12</strain>
    </source>
</reference>
<gene>
    <name evidence="4" type="ORF">QIT00_19060</name>
</gene>
<evidence type="ECO:0000256" key="1">
    <source>
        <dbReference type="SAM" id="MobiDB-lite"/>
    </source>
</evidence>
<proteinExistence type="predicted"/>
<feature type="domain" description="DUF3048" evidence="2">
    <location>
        <begin position="99"/>
        <end position="232"/>
    </location>
</feature>
<dbReference type="InterPro" id="IPR035328">
    <property type="entry name" value="DUF3048_C"/>
</dbReference>
<dbReference type="Proteomes" id="UP001237105">
    <property type="component" value="Unassembled WGS sequence"/>
</dbReference>
<accession>A0ABT6SYF2</accession>
<feature type="region of interest" description="Disordered" evidence="1">
    <location>
        <begin position="75"/>
        <end position="103"/>
    </location>
</feature>
<feature type="domain" description="DUF3048" evidence="3">
    <location>
        <begin position="257"/>
        <end position="370"/>
    </location>
</feature>
<feature type="region of interest" description="Disordered" evidence="1">
    <location>
        <begin position="1"/>
        <end position="50"/>
    </location>
</feature>
<organism evidence="4 5">
    <name type="scientific">Streptomyces luteolus</name>
    <dbReference type="NCBI Taxonomy" id="3043615"/>
    <lineage>
        <taxon>Bacteria</taxon>
        <taxon>Bacillati</taxon>
        <taxon>Actinomycetota</taxon>
        <taxon>Actinomycetes</taxon>
        <taxon>Kitasatosporales</taxon>
        <taxon>Streptomycetaceae</taxon>
        <taxon>Streptomyces</taxon>
    </lineage>
</organism>
<dbReference type="Pfam" id="PF11258">
    <property type="entry name" value="DUF3048"/>
    <property type="match status" value="1"/>
</dbReference>
<name>A0ABT6SYF2_9ACTN</name>
<dbReference type="InterPro" id="IPR023158">
    <property type="entry name" value="YerB-like_sf"/>
</dbReference>
<evidence type="ECO:0000259" key="3">
    <source>
        <dbReference type="Pfam" id="PF17479"/>
    </source>
</evidence>